<organism evidence="2 3">
    <name type="scientific">Dendrothele bispora (strain CBS 962.96)</name>
    <dbReference type="NCBI Taxonomy" id="1314807"/>
    <lineage>
        <taxon>Eukaryota</taxon>
        <taxon>Fungi</taxon>
        <taxon>Dikarya</taxon>
        <taxon>Basidiomycota</taxon>
        <taxon>Agaricomycotina</taxon>
        <taxon>Agaricomycetes</taxon>
        <taxon>Agaricomycetidae</taxon>
        <taxon>Agaricales</taxon>
        <taxon>Agaricales incertae sedis</taxon>
        <taxon>Dendrothele</taxon>
    </lineage>
</organism>
<reference evidence="2 3" key="1">
    <citation type="journal article" date="2019" name="Nat. Ecol. Evol.">
        <title>Megaphylogeny resolves global patterns of mushroom evolution.</title>
        <authorList>
            <person name="Varga T."/>
            <person name="Krizsan K."/>
            <person name="Foldi C."/>
            <person name="Dima B."/>
            <person name="Sanchez-Garcia M."/>
            <person name="Sanchez-Ramirez S."/>
            <person name="Szollosi G.J."/>
            <person name="Szarkandi J.G."/>
            <person name="Papp V."/>
            <person name="Albert L."/>
            <person name="Andreopoulos W."/>
            <person name="Angelini C."/>
            <person name="Antonin V."/>
            <person name="Barry K.W."/>
            <person name="Bougher N.L."/>
            <person name="Buchanan P."/>
            <person name="Buyck B."/>
            <person name="Bense V."/>
            <person name="Catcheside P."/>
            <person name="Chovatia M."/>
            <person name="Cooper J."/>
            <person name="Damon W."/>
            <person name="Desjardin D."/>
            <person name="Finy P."/>
            <person name="Geml J."/>
            <person name="Haridas S."/>
            <person name="Hughes K."/>
            <person name="Justo A."/>
            <person name="Karasinski D."/>
            <person name="Kautmanova I."/>
            <person name="Kiss B."/>
            <person name="Kocsube S."/>
            <person name="Kotiranta H."/>
            <person name="LaButti K.M."/>
            <person name="Lechner B.E."/>
            <person name="Liimatainen K."/>
            <person name="Lipzen A."/>
            <person name="Lukacs Z."/>
            <person name="Mihaltcheva S."/>
            <person name="Morgado L.N."/>
            <person name="Niskanen T."/>
            <person name="Noordeloos M.E."/>
            <person name="Ohm R.A."/>
            <person name="Ortiz-Santana B."/>
            <person name="Ovrebo C."/>
            <person name="Racz N."/>
            <person name="Riley R."/>
            <person name="Savchenko A."/>
            <person name="Shiryaev A."/>
            <person name="Soop K."/>
            <person name="Spirin V."/>
            <person name="Szebenyi C."/>
            <person name="Tomsovsky M."/>
            <person name="Tulloss R.E."/>
            <person name="Uehling J."/>
            <person name="Grigoriev I.V."/>
            <person name="Vagvolgyi C."/>
            <person name="Papp T."/>
            <person name="Martin F.M."/>
            <person name="Miettinen O."/>
            <person name="Hibbett D.S."/>
            <person name="Nagy L.G."/>
        </authorList>
    </citation>
    <scope>NUCLEOTIDE SEQUENCE [LARGE SCALE GENOMIC DNA]</scope>
    <source>
        <strain evidence="2 3">CBS 962.96</strain>
    </source>
</reference>
<dbReference type="Proteomes" id="UP000297245">
    <property type="component" value="Unassembled WGS sequence"/>
</dbReference>
<gene>
    <name evidence="2" type="ORF">K435DRAFT_776937</name>
</gene>
<accession>A0A4S8MC06</accession>
<sequence>MSHRRYPTSSPHAPYSYMIPLPPQTSTFSPRTHPYLEYSVQNWMYALDFDLNITPALLWQQMWDTDSLVSKYKAEPATTPGVPSMSIVHPELPWCITVHASGICGSSVAVADVITTVCKMLQLQLTANDLSAIANPNFAWVSSRRLDLLNGRTRLIGLQKTSLGGEIYEMIIL</sequence>
<protein>
    <recommendedName>
        <fullName evidence="1">DUF6699 domain-containing protein</fullName>
    </recommendedName>
</protein>
<dbReference type="AlphaFoldDB" id="A0A4S8MC06"/>
<dbReference type="InterPro" id="IPR046522">
    <property type="entry name" value="DUF6699"/>
</dbReference>
<dbReference type="OrthoDB" id="3172906at2759"/>
<evidence type="ECO:0000313" key="2">
    <source>
        <dbReference type="EMBL" id="THU99548.1"/>
    </source>
</evidence>
<feature type="domain" description="DUF6699" evidence="1">
    <location>
        <begin position="68"/>
        <end position="160"/>
    </location>
</feature>
<dbReference type="Pfam" id="PF20415">
    <property type="entry name" value="DUF6699"/>
    <property type="match status" value="1"/>
</dbReference>
<keyword evidence="3" id="KW-1185">Reference proteome</keyword>
<evidence type="ECO:0000313" key="3">
    <source>
        <dbReference type="Proteomes" id="UP000297245"/>
    </source>
</evidence>
<proteinExistence type="predicted"/>
<name>A0A4S8MC06_DENBC</name>
<dbReference type="EMBL" id="ML179117">
    <property type="protein sequence ID" value="THU99548.1"/>
    <property type="molecule type" value="Genomic_DNA"/>
</dbReference>
<evidence type="ECO:0000259" key="1">
    <source>
        <dbReference type="Pfam" id="PF20415"/>
    </source>
</evidence>